<dbReference type="SUPFAM" id="SSF52218">
    <property type="entry name" value="Flavoproteins"/>
    <property type="match status" value="1"/>
</dbReference>
<dbReference type="EC" id="1.6.5.-" evidence="6"/>
<keyword evidence="2 6" id="KW-0288">FMN</keyword>
<dbReference type="EC" id="1.7.1.17" evidence="6"/>
<keyword evidence="3 6" id="KW-0560">Oxidoreductase</keyword>
<sequence>MNTLLINAHPNFHNENTYTAKLKNLFLEKYKNAFPNGTIEELNLYDIALPCIEEAQLLNVWNKQSSGSTLTEDETKIANLQAFLLKQFKEHHRIVILTPFHNFNITSRLKDYIDNIMIARETFKYTEDGSVGLMTDDYKALLLQASGGIYTNDDRYMPLEFSHYYLKEMFKEIMGFDEFYIARAQGTSVLSENKILNAANEDLNQVFDAFYTKDKSNYTIIKIKKVIQESLSFLYHFPNAFNTIFNILSI</sequence>
<dbReference type="InterPro" id="IPR029039">
    <property type="entry name" value="Flavoprotein-like_sf"/>
</dbReference>
<evidence type="ECO:0000313" key="8">
    <source>
        <dbReference type="EMBL" id="TGA80833.1"/>
    </source>
</evidence>
<proteinExistence type="inferred from homology"/>
<dbReference type="HAMAP" id="MF_01216">
    <property type="entry name" value="Azoreductase_type1"/>
    <property type="match status" value="1"/>
</dbReference>
<feature type="domain" description="Flavodoxin-like fold" evidence="7">
    <location>
        <begin position="1"/>
        <end position="205"/>
    </location>
</feature>
<dbReference type="InterPro" id="IPR050104">
    <property type="entry name" value="FMN-dep_NADH:Q_OxRdtase_AzoR1"/>
</dbReference>
<organism evidence="8 9">
    <name type="scientific">Staphylococcus croceilyticus</name>
    <dbReference type="NCBI Taxonomy" id="319942"/>
    <lineage>
        <taxon>Bacteria</taxon>
        <taxon>Bacillati</taxon>
        <taxon>Bacillota</taxon>
        <taxon>Bacilli</taxon>
        <taxon>Bacillales</taxon>
        <taxon>Staphylococcaceae</taxon>
        <taxon>Staphylococcus</taxon>
    </lineage>
</organism>
<evidence type="ECO:0000256" key="4">
    <source>
        <dbReference type="ARBA" id="ARBA00023027"/>
    </source>
</evidence>
<keyword evidence="4 6" id="KW-0520">NAD</keyword>
<dbReference type="Proteomes" id="UP000298482">
    <property type="component" value="Unassembled WGS sequence"/>
</dbReference>
<comment type="catalytic activity">
    <reaction evidence="5">
        <text>N,N-dimethyl-1,4-phenylenediamine + anthranilate + 2 NAD(+) = 2-(4-dimethylaminophenyl)diazenylbenzoate + 2 NADH + 2 H(+)</text>
        <dbReference type="Rhea" id="RHEA:55872"/>
        <dbReference type="ChEBI" id="CHEBI:15378"/>
        <dbReference type="ChEBI" id="CHEBI:15783"/>
        <dbReference type="ChEBI" id="CHEBI:16567"/>
        <dbReference type="ChEBI" id="CHEBI:57540"/>
        <dbReference type="ChEBI" id="CHEBI:57945"/>
        <dbReference type="ChEBI" id="CHEBI:71579"/>
        <dbReference type="EC" id="1.7.1.17"/>
    </reaction>
    <physiologicalReaction direction="right-to-left" evidence="5">
        <dbReference type="Rhea" id="RHEA:55874"/>
    </physiologicalReaction>
</comment>
<dbReference type="InterPro" id="IPR003680">
    <property type="entry name" value="Flavodoxin_fold"/>
</dbReference>
<keyword evidence="9" id="KW-1185">Reference proteome</keyword>
<evidence type="ECO:0000256" key="1">
    <source>
        <dbReference type="ARBA" id="ARBA00022630"/>
    </source>
</evidence>
<name>A0ABY2KFJ2_9STAP</name>
<protein>
    <recommendedName>
        <fullName evidence="6">FMN dependent NADH:quinone oxidoreductase</fullName>
        <ecNumber evidence="6">1.6.5.-</ecNumber>
    </recommendedName>
    <alternativeName>
        <fullName evidence="6">Azo-dye reductase</fullName>
    </alternativeName>
    <alternativeName>
        <fullName evidence="6">FMN-dependent NADH-azo compound oxidoreductase</fullName>
    </alternativeName>
    <alternativeName>
        <fullName evidence="6">FMN-dependent NADH-azoreductase</fullName>
        <ecNumber evidence="6">1.7.1.17</ecNumber>
    </alternativeName>
</protein>
<comment type="function">
    <text evidence="6">Also exhibits azoreductase activity. Catalyzes the reductive cleavage of the azo bond in aromatic azo compounds to the corresponding amines.</text>
</comment>
<keyword evidence="1 6" id="KW-0285">Flavoprotein</keyword>
<comment type="caution">
    <text evidence="6">Lacks conserved residue(s) required for the propagation of feature annotation.</text>
</comment>
<comment type="caution">
    <text evidence="8">The sequence shown here is derived from an EMBL/GenBank/DDBJ whole genome shotgun (WGS) entry which is preliminary data.</text>
</comment>
<accession>A0ABY2KFJ2</accession>
<comment type="similarity">
    <text evidence="6">Belongs to the azoreductase type 1 family.</text>
</comment>
<evidence type="ECO:0000259" key="7">
    <source>
        <dbReference type="Pfam" id="PF02525"/>
    </source>
</evidence>
<evidence type="ECO:0000256" key="5">
    <source>
        <dbReference type="ARBA" id="ARBA00048542"/>
    </source>
</evidence>
<dbReference type="PANTHER" id="PTHR43741">
    <property type="entry name" value="FMN-DEPENDENT NADH-AZOREDUCTASE 1"/>
    <property type="match status" value="1"/>
</dbReference>
<evidence type="ECO:0000256" key="6">
    <source>
        <dbReference type="HAMAP-Rule" id="MF_01216"/>
    </source>
</evidence>
<dbReference type="EMBL" id="SRJF01000001">
    <property type="protein sequence ID" value="TGA80833.1"/>
    <property type="molecule type" value="Genomic_DNA"/>
</dbReference>
<comment type="catalytic activity">
    <reaction evidence="6">
        <text>2 a quinone + NADH + H(+) = 2 a 1,4-benzosemiquinone + NAD(+)</text>
        <dbReference type="Rhea" id="RHEA:65952"/>
        <dbReference type="ChEBI" id="CHEBI:15378"/>
        <dbReference type="ChEBI" id="CHEBI:57540"/>
        <dbReference type="ChEBI" id="CHEBI:57945"/>
        <dbReference type="ChEBI" id="CHEBI:132124"/>
        <dbReference type="ChEBI" id="CHEBI:134225"/>
    </reaction>
</comment>
<reference evidence="8 9" key="1">
    <citation type="submission" date="2019-04" db="EMBL/GenBank/DDBJ databases">
        <title>Genomic characterization of Staphylococcus petrasii strains.</title>
        <authorList>
            <person name="Vrbovska V."/>
            <person name="Kovarovic V."/>
            <person name="Maslanova I."/>
            <person name="Indrakova A."/>
            <person name="Petras P."/>
            <person name="Sedo O."/>
            <person name="Svec P."/>
            <person name="Fisarova L."/>
            <person name="Sedlacek I."/>
            <person name="Doskar J."/>
            <person name="Pantucek R."/>
        </authorList>
    </citation>
    <scope>NUCLEOTIDE SEQUENCE [LARGE SCALE GENOMIC DNA]</scope>
    <source>
        <strain evidence="8 9">CCM 8421</strain>
    </source>
</reference>
<comment type="subunit">
    <text evidence="6">Homodimer.</text>
</comment>
<comment type="function">
    <text evidence="6">Quinone reductase that provides resistance to thiol-specific stress caused by electrophilic quinones.</text>
</comment>
<evidence type="ECO:0000256" key="3">
    <source>
        <dbReference type="ARBA" id="ARBA00023002"/>
    </source>
</evidence>
<dbReference type="Pfam" id="PF02525">
    <property type="entry name" value="Flavodoxin_2"/>
    <property type="match status" value="1"/>
</dbReference>
<evidence type="ECO:0000256" key="2">
    <source>
        <dbReference type="ARBA" id="ARBA00022643"/>
    </source>
</evidence>
<dbReference type="PANTHER" id="PTHR43741:SF4">
    <property type="entry name" value="FMN-DEPENDENT NADH:QUINONE OXIDOREDUCTASE"/>
    <property type="match status" value="1"/>
</dbReference>
<gene>
    <name evidence="6" type="primary">azoR</name>
    <name evidence="8" type="ORF">E2556_00445</name>
</gene>
<dbReference type="InterPro" id="IPR023048">
    <property type="entry name" value="NADH:quinone_OxRdtase_FMN_depd"/>
</dbReference>
<dbReference type="Gene3D" id="3.40.50.360">
    <property type="match status" value="1"/>
</dbReference>
<comment type="cofactor">
    <cofactor evidence="6">
        <name>FMN</name>
        <dbReference type="ChEBI" id="CHEBI:58210"/>
    </cofactor>
    <text evidence="6">Binds 1 FMN per subunit.</text>
</comment>
<evidence type="ECO:0000313" key="9">
    <source>
        <dbReference type="Proteomes" id="UP000298482"/>
    </source>
</evidence>